<proteinExistence type="predicted"/>
<dbReference type="Pfam" id="PF01656">
    <property type="entry name" value="CbiA"/>
    <property type="match status" value="1"/>
</dbReference>
<protein>
    <submittedName>
        <fullName evidence="2">CobQ/CobB/MinD/ParA family nucleotide binding protein</fullName>
    </submittedName>
</protein>
<dbReference type="Proteomes" id="UP000244224">
    <property type="component" value="Unassembled WGS sequence"/>
</dbReference>
<evidence type="ECO:0000313" key="3">
    <source>
        <dbReference type="Proteomes" id="UP000244224"/>
    </source>
</evidence>
<dbReference type="EMBL" id="QBKP01000034">
    <property type="protein sequence ID" value="PTX40399.1"/>
    <property type="molecule type" value="Genomic_DNA"/>
</dbReference>
<dbReference type="Gene3D" id="3.40.50.300">
    <property type="entry name" value="P-loop containing nucleotide triphosphate hydrolases"/>
    <property type="match status" value="1"/>
</dbReference>
<accession>A0A2T6A9E4</accession>
<dbReference type="AlphaFoldDB" id="A0A2T6A9E4"/>
<sequence length="79" mass="8748">MEYGIRVVLVMNRKGGSGKSTLCRALASAAMARGETVTIFDTDSSKSCLNWMRAGQTANFMRQRSFIDRGRATETVRPE</sequence>
<keyword evidence="3" id="KW-1185">Reference proteome</keyword>
<dbReference type="InterPro" id="IPR002586">
    <property type="entry name" value="CobQ/CobB/MinD/ParA_Nub-bd_dom"/>
</dbReference>
<reference evidence="2 3" key="1">
    <citation type="submission" date="2018-04" db="EMBL/GenBank/DDBJ databases">
        <title>Genomic Encyclopedia of Archaeal and Bacterial Type Strains, Phase II (KMG-II): from individual species to whole genera.</title>
        <authorList>
            <person name="Goeker M."/>
        </authorList>
    </citation>
    <scope>NUCLEOTIDE SEQUENCE [LARGE SCALE GENOMIC DNA]</scope>
    <source>
        <strain evidence="2 3">DSM 21823</strain>
    </source>
</reference>
<name>A0A2T6A9E4_9RHOB</name>
<organism evidence="2 3">
    <name type="scientific">Gemmobacter caeni</name>
    <dbReference type="NCBI Taxonomy" id="589035"/>
    <lineage>
        <taxon>Bacteria</taxon>
        <taxon>Pseudomonadati</taxon>
        <taxon>Pseudomonadota</taxon>
        <taxon>Alphaproteobacteria</taxon>
        <taxon>Rhodobacterales</taxon>
        <taxon>Paracoccaceae</taxon>
        <taxon>Gemmobacter</taxon>
    </lineage>
</organism>
<dbReference type="SUPFAM" id="SSF52540">
    <property type="entry name" value="P-loop containing nucleoside triphosphate hydrolases"/>
    <property type="match status" value="1"/>
</dbReference>
<gene>
    <name evidence="2" type="ORF">C8N34_13415</name>
</gene>
<comment type="caution">
    <text evidence="2">The sequence shown here is derived from an EMBL/GenBank/DDBJ whole genome shotgun (WGS) entry which is preliminary data.</text>
</comment>
<feature type="domain" description="CobQ/CobB/MinD/ParA nucleotide binding" evidence="1">
    <location>
        <begin position="9"/>
        <end position="50"/>
    </location>
</feature>
<dbReference type="RefSeq" id="WP_108130882.1">
    <property type="nucleotide sequence ID" value="NZ_QBKP01000034.1"/>
</dbReference>
<evidence type="ECO:0000313" key="2">
    <source>
        <dbReference type="EMBL" id="PTX40399.1"/>
    </source>
</evidence>
<dbReference type="InterPro" id="IPR027417">
    <property type="entry name" value="P-loop_NTPase"/>
</dbReference>
<evidence type="ECO:0000259" key="1">
    <source>
        <dbReference type="Pfam" id="PF01656"/>
    </source>
</evidence>
<dbReference type="OrthoDB" id="7820287at2"/>